<evidence type="ECO:0000313" key="3">
    <source>
        <dbReference type="Proteomes" id="UP000315783"/>
    </source>
</evidence>
<feature type="transmembrane region" description="Helical" evidence="1">
    <location>
        <begin position="83"/>
        <end position="104"/>
    </location>
</feature>
<accession>A0A545V3E8</accession>
<keyword evidence="1" id="KW-0472">Membrane</keyword>
<sequence length="124" mass="12899">MYLETSRHHMSLMQVSSAGRLFGVCPGRDKAGYASVTGRLSKSPNRKLGVSHTWSECCLAALPLSSRFCRNDRGSGGCKCTSSLASAVALTLAALVLVMGGFLLCQLSVLACQSTAVSTAAALL</sequence>
<keyword evidence="1" id="KW-1133">Transmembrane helix</keyword>
<organism evidence="2 3">
    <name type="scientific">Cordyceps javanica</name>
    <dbReference type="NCBI Taxonomy" id="43265"/>
    <lineage>
        <taxon>Eukaryota</taxon>
        <taxon>Fungi</taxon>
        <taxon>Dikarya</taxon>
        <taxon>Ascomycota</taxon>
        <taxon>Pezizomycotina</taxon>
        <taxon>Sordariomycetes</taxon>
        <taxon>Hypocreomycetidae</taxon>
        <taxon>Hypocreales</taxon>
        <taxon>Cordycipitaceae</taxon>
        <taxon>Cordyceps</taxon>
    </lineage>
</organism>
<reference evidence="2 3" key="1">
    <citation type="journal article" date="2019" name="Appl. Microbiol. Biotechnol.">
        <title>Genome sequence of Isaria javanica and comparative genome analysis insights into family S53 peptidase evolution in fungal entomopathogens.</title>
        <authorList>
            <person name="Lin R."/>
            <person name="Zhang X."/>
            <person name="Xin B."/>
            <person name="Zou M."/>
            <person name="Gao Y."/>
            <person name="Qin F."/>
            <person name="Hu Q."/>
            <person name="Xie B."/>
            <person name="Cheng X."/>
        </authorList>
    </citation>
    <scope>NUCLEOTIDE SEQUENCE [LARGE SCALE GENOMIC DNA]</scope>
    <source>
        <strain evidence="2 3">IJ1G</strain>
    </source>
</reference>
<keyword evidence="3" id="KW-1185">Reference proteome</keyword>
<keyword evidence="1" id="KW-0812">Transmembrane</keyword>
<gene>
    <name evidence="2" type="ORF">IF1G_04817</name>
</gene>
<comment type="caution">
    <text evidence="2">The sequence shown here is derived from an EMBL/GenBank/DDBJ whole genome shotgun (WGS) entry which is preliminary data.</text>
</comment>
<dbReference type="Proteomes" id="UP000315783">
    <property type="component" value="Unassembled WGS sequence"/>
</dbReference>
<dbReference type="AlphaFoldDB" id="A0A545V3E8"/>
<evidence type="ECO:0000256" key="1">
    <source>
        <dbReference type="SAM" id="Phobius"/>
    </source>
</evidence>
<dbReference type="EMBL" id="SPUK01000006">
    <property type="protein sequence ID" value="TQV96234.1"/>
    <property type="molecule type" value="Genomic_DNA"/>
</dbReference>
<evidence type="ECO:0000313" key="2">
    <source>
        <dbReference type="EMBL" id="TQV96234.1"/>
    </source>
</evidence>
<name>A0A545V3E8_9HYPO</name>
<protein>
    <submittedName>
        <fullName evidence="2">Uncharacterized protein</fullName>
    </submittedName>
</protein>
<proteinExistence type="predicted"/>